<protein>
    <submittedName>
        <fullName evidence="1">Uncharacterized protein</fullName>
    </submittedName>
</protein>
<evidence type="ECO:0000313" key="1">
    <source>
        <dbReference type="EMBL" id="CDK24743.1"/>
    </source>
</evidence>
<proteinExistence type="predicted"/>
<evidence type="ECO:0000313" key="2">
    <source>
        <dbReference type="Proteomes" id="UP000019384"/>
    </source>
</evidence>
<organism evidence="1 2">
    <name type="scientific">Kuraishia capsulata CBS 1993</name>
    <dbReference type="NCBI Taxonomy" id="1382522"/>
    <lineage>
        <taxon>Eukaryota</taxon>
        <taxon>Fungi</taxon>
        <taxon>Dikarya</taxon>
        <taxon>Ascomycota</taxon>
        <taxon>Saccharomycotina</taxon>
        <taxon>Pichiomycetes</taxon>
        <taxon>Pichiales</taxon>
        <taxon>Pichiaceae</taxon>
        <taxon>Kuraishia</taxon>
    </lineage>
</organism>
<name>W6MGP4_9ASCO</name>
<dbReference type="EMBL" id="HG793125">
    <property type="protein sequence ID" value="CDK24743.1"/>
    <property type="molecule type" value="Genomic_DNA"/>
</dbReference>
<keyword evidence="2" id="KW-1185">Reference proteome</keyword>
<accession>W6MGP4</accession>
<dbReference type="HOGENOM" id="CLU_3434162_0_0_1"/>
<reference evidence="1" key="1">
    <citation type="submission" date="2013-12" db="EMBL/GenBank/DDBJ databases">
        <authorList>
            <person name="Genoscope - CEA"/>
        </authorList>
    </citation>
    <scope>NUCLEOTIDE SEQUENCE</scope>
    <source>
        <strain evidence="1">CBS 1993</strain>
    </source>
</reference>
<gene>
    <name evidence="1" type="ORF">KUCA_T00000709001</name>
</gene>
<reference evidence="1" key="2">
    <citation type="submission" date="2014-02" db="EMBL/GenBank/DDBJ databases">
        <title>Complete DNA sequence of /Kuraishia capsulata/ illustrates novel genomic features among budding yeasts (/Saccharomycotina/).</title>
        <authorList>
            <person name="Morales L."/>
            <person name="Noel B."/>
            <person name="Porcel B."/>
            <person name="Marcet-Houben M."/>
            <person name="Hullo M-F."/>
            <person name="Sacerdot C."/>
            <person name="Tekaia F."/>
            <person name="Leh-Louis V."/>
            <person name="Despons L."/>
            <person name="Khanna V."/>
            <person name="Aury J-M."/>
            <person name="Barbe V."/>
            <person name="Couloux A."/>
            <person name="Labadie K."/>
            <person name="Pelletier E."/>
            <person name="Souciet J-L."/>
            <person name="Boekhout T."/>
            <person name="Gabaldon T."/>
            <person name="Wincker P."/>
            <person name="Dujon B."/>
        </authorList>
    </citation>
    <scope>NUCLEOTIDE SEQUENCE</scope>
    <source>
        <strain evidence="1">CBS 1993</strain>
    </source>
</reference>
<sequence length="15" mass="1741">MFQSKYPQVGTLVNE</sequence>
<dbReference type="Proteomes" id="UP000019384">
    <property type="component" value="Unassembled WGS sequence"/>
</dbReference>